<dbReference type="EMBL" id="KB203566">
    <property type="protein sequence ID" value="ESO83934.1"/>
    <property type="molecule type" value="Genomic_DNA"/>
</dbReference>
<dbReference type="InterPro" id="IPR004031">
    <property type="entry name" value="PMP22/EMP/MP20/Claudin"/>
</dbReference>
<evidence type="ECO:0000256" key="3">
    <source>
        <dbReference type="ARBA" id="ARBA00022692"/>
    </source>
</evidence>
<evidence type="ECO:0000256" key="1">
    <source>
        <dbReference type="ARBA" id="ARBA00004141"/>
    </source>
</evidence>
<feature type="transmembrane region" description="Helical" evidence="6">
    <location>
        <begin position="149"/>
        <end position="170"/>
    </location>
</feature>
<evidence type="ECO:0000256" key="6">
    <source>
        <dbReference type="SAM" id="Phobius"/>
    </source>
</evidence>
<dbReference type="CTD" id="20236648"/>
<feature type="transmembrane region" description="Helical" evidence="6">
    <location>
        <begin position="12"/>
        <end position="34"/>
    </location>
</feature>
<comment type="similarity">
    <text evidence="2">Belongs to the PMP-22/EMP/MP20 family. CACNG subfamily.</text>
</comment>
<dbReference type="STRING" id="225164.V4B5Y0"/>
<feature type="transmembrane region" description="Helical" evidence="6">
    <location>
        <begin position="120"/>
        <end position="142"/>
    </location>
</feature>
<dbReference type="Gene3D" id="1.20.140.150">
    <property type="match status" value="1"/>
</dbReference>
<evidence type="ECO:0000256" key="5">
    <source>
        <dbReference type="ARBA" id="ARBA00023136"/>
    </source>
</evidence>
<dbReference type="GO" id="GO:0016247">
    <property type="term" value="F:channel regulator activity"/>
    <property type="evidence" value="ECO:0007669"/>
    <property type="project" value="TreeGrafter"/>
</dbReference>
<evidence type="ECO:0000256" key="4">
    <source>
        <dbReference type="ARBA" id="ARBA00022989"/>
    </source>
</evidence>
<dbReference type="OMA" id="SESFFNY"/>
<dbReference type="GeneID" id="20236648"/>
<dbReference type="PANTHER" id="PTHR12107:SF0">
    <property type="entry name" value="STARGAZIN (MAMMALIAN CALCIUM CHANNEL) HOMOLOG"/>
    <property type="match status" value="1"/>
</dbReference>
<keyword evidence="5 6" id="KW-0472">Membrane</keyword>
<dbReference type="InterPro" id="IPR051072">
    <property type="entry name" value="CACNG_subunit"/>
</dbReference>
<dbReference type="GO" id="GO:0098839">
    <property type="term" value="C:postsynaptic density membrane"/>
    <property type="evidence" value="ECO:0007669"/>
    <property type="project" value="TreeGrafter"/>
</dbReference>
<dbReference type="GO" id="GO:0032281">
    <property type="term" value="C:AMPA glutamate receptor complex"/>
    <property type="evidence" value="ECO:0007669"/>
    <property type="project" value="TreeGrafter"/>
</dbReference>
<dbReference type="Proteomes" id="UP000030746">
    <property type="component" value="Unassembled WGS sequence"/>
</dbReference>
<dbReference type="PRINTS" id="PR01792">
    <property type="entry name" value="VDCCGAMMA"/>
</dbReference>
<evidence type="ECO:0000256" key="2">
    <source>
        <dbReference type="ARBA" id="ARBA00007111"/>
    </source>
</evidence>
<comment type="subcellular location">
    <subcellularLocation>
        <location evidence="1">Membrane</location>
        <topology evidence="1">Multi-pass membrane protein</topology>
    </subcellularLocation>
</comment>
<dbReference type="AlphaFoldDB" id="V4B5Y0"/>
<keyword evidence="3 6" id="KW-0812">Transmembrane</keyword>
<name>V4B5Y0_LOTGI</name>
<dbReference type="HOGENOM" id="CLU_1143678_0_0_1"/>
<dbReference type="OrthoDB" id="5917530at2759"/>
<sequence length="257" mass="28385">MPLPAFIMKCNVYYLTVVTFVCGSITIVALSLSVGTDYWLLTRELMLEARYENNTIIEGVPKMWFSTRSGLWKVCVITEIPGQAEVSTFCLPIYFNAENVGRQLDEYTSMIIVASIRKAVPLPVVALILCVIGFILNVVGSIHSDVKTLAAAICYVLTGLALAVGIILYISSINDEVGYRSNTNREEGGFYYEYGWSFYSAGLSFVIAEMAAVVCVTLYLKRNERVEDMIKIIPGLEDKVDSDVPDGDGLNNPTIIL</sequence>
<reference evidence="7 8" key="1">
    <citation type="journal article" date="2013" name="Nature">
        <title>Insights into bilaterian evolution from three spiralian genomes.</title>
        <authorList>
            <person name="Simakov O."/>
            <person name="Marletaz F."/>
            <person name="Cho S.J."/>
            <person name="Edsinger-Gonzales E."/>
            <person name="Havlak P."/>
            <person name="Hellsten U."/>
            <person name="Kuo D.H."/>
            <person name="Larsson T."/>
            <person name="Lv J."/>
            <person name="Arendt D."/>
            <person name="Savage R."/>
            <person name="Osoegawa K."/>
            <person name="de Jong P."/>
            <person name="Grimwood J."/>
            <person name="Chapman J.A."/>
            <person name="Shapiro H."/>
            <person name="Aerts A."/>
            <person name="Otillar R.P."/>
            <person name="Terry A.Y."/>
            <person name="Boore J.L."/>
            <person name="Grigoriev I.V."/>
            <person name="Lindberg D.R."/>
            <person name="Seaver E.C."/>
            <person name="Weisblat D.A."/>
            <person name="Putnam N.H."/>
            <person name="Rokhsar D.S."/>
        </authorList>
    </citation>
    <scope>NUCLEOTIDE SEQUENCE [LARGE SCALE GENOMIC DNA]</scope>
</reference>
<dbReference type="GO" id="GO:0019226">
    <property type="term" value="P:transmission of nerve impulse"/>
    <property type="evidence" value="ECO:0007669"/>
    <property type="project" value="TreeGrafter"/>
</dbReference>
<dbReference type="GO" id="GO:0005245">
    <property type="term" value="F:voltage-gated calcium channel activity"/>
    <property type="evidence" value="ECO:0007669"/>
    <property type="project" value="TreeGrafter"/>
</dbReference>
<gene>
    <name evidence="7" type="ORF">LOTGIDRAFT_155237</name>
</gene>
<dbReference type="GO" id="GO:0099590">
    <property type="term" value="P:neurotransmitter receptor internalization"/>
    <property type="evidence" value="ECO:0007669"/>
    <property type="project" value="TreeGrafter"/>
</dbReference>
<evidence type="ECO:0000313" key="7">
    <source>
        <dbReference type="EMBL" id="ESO83934.1"/>
    </source>
</evidence>
<evidence type="ECO:0008006" key="9">
    <source>
        <dbReference type="Google" id="ProtNLM"/>
    </source>
</evidence>
<proteinExistence type="inferred from homology"/>
<dbReference type="PANTHER" id="PTHR12107">
    <property type="entry name" value="VOLTAGE-DEPENDENT CALCIUM CHANNEL GAMMA SUBUNIT"/>
    <property type="match status" value="1"/>
</dbReference>
<dbReference type="KEGG" id="lgi:LOTGIDRAFT_155237"/>
<accession>V4B5Y0</accession>
<dbReference type="Pfam" id="PF13903">
    <property type="entry name" value="Claudin_2"/>
    <property type="match status" value="1"/>
</dbReference>
<dbReference type="GO" id="GO:0051968">
    <property type="term" value="P:positive regulation of synaptic transmission, glutamatergic"/>
    <property type="evidence" value="ECO:0007669"/>
    <property type="project" value="TreeGrafter"/>
</dbReference>
<evidence type="ECO:0000313" key="8">
    <source>
        <dbReference type="Proteomes" id="UP000030746"/>
    </source>
</evidence>
<dbReference type="InterPro" id="IPR008368">
    <property type="entry name" value="VDCC_gsu"/>
</dbReference>
<organism evidence="7 8">
    <name type="scientific">Lottia gigantea</name>
    <name type="common">Giant owl limpet</name>
    <dbReference type="NCBI Taxonomy" id="225164"/>
    <lineage>
        <taxon>Eukaryota</taxon>
        <taxon>Metazoa</taxon>
        <taxon>Spiralia</taxon>
        <taxon>Lophotrochozoa</taxon>
        <taxon>Mollusca</taxon>
        <taxon>Gastropoda</taxon>
        <taxon>Patellogastropoda</taxon>
        <taxon>Lottioidea</taxon>
        <taxon>Lottiidae</taxon>
        <taxon>Lottia</taxon>
    </lineage>
</organism>
<protein>
    <recommendedName>
        <fullName evidence="9">Voltage-dependent calcium channel gamma-7 subunit</fullName>
    </recommendedName>
</protein>
<keyword evidence="8" id="KW-1185">Reference proteome</keyword>
<dbReference type="RefSeq" id="XP_009065063.1">
    <property type="nucleotide sequence ID" value="XM_009066815.1"/>
</dbReference>
<dbReference type="GO" id="GO:0098943">
    <property type="term" value="P:neurotransmitter receptor transport, postsynaptic endosome to lysosome"/>
    <property type="evidence" value="ECO:0007669"/>
    <property type="project" value="TreeGrafter"/>
</dbReference>
<dbReference type="GO" id="GO:0098970">
    <property type="term" value="P:postsynaptic neurotransmitter receptor diffusion trapping"/>
    <property type="evidence" value="ECO:0007669"/>
    <property type="project" value="TreeGrafter"/>
</dbReference>
<keyword evidence="4 6" id="KW-1133">Transmembrane helix</keyword>
<feature type="transmembrane region" description="Helical" evidence="6">
    <location>
        <begin position="196"/>
        <end position="220"/>
    </location>
</feature>